<name>G2YJE7_BOTF4</name>
<sequence length="98" mass="11397">MLVRKKTSMNPSRSIVWLVKDEGLKREKEYQRRLHKNEQNISVGGLSRAAPKGIVYVRALNDREFDDFNFHDGDIIQLIKKSETGLWEGILNGVGWWL</sequence>
<dbReference type="SUPFAM" id="SSF50044">
    <property type="entry name" value="SH3-domain"/>
    <property type="match status" value="1"/>
</dbReference>
<dbReference type="InParanoid" id="G2YJE7"/>
<dbReference type="AlphaFoldDB" id="G2YJE7"/>
<reference evidence="2" key="1">
    <citation type="journal article" date="2011" name="PLoS Genet.">
        <title>Genomic analysis of the necrotrophic fungal pathogens Sclerotinia sclerotiorum and Botrytis cinerea.</title>
        <authorList>
            <person name="Amselem J."/>
            <person name="Cuomo C.A."/>
            <person name="van Kan J.A."/>
            <person name="Viaud M."/>
            <person name="Benito E.P."/>
            <person name="Couloux A."/>
            <person name="Coutinho P.M."/>
            <person name="de Vries R.P."/>
            <person name="Dyer P.S."/>
            <person name="Fillinger S."/>
            <person name="Fournier E."/>
            <person name="Gout L."/>
            <person name="Hahn M."/>
            <person name="Kohn L."/>
            <person name="Lapalu N."/>
            <person name="Plummer K.M."/>
            <person name="Pradier J.M."/>
            <person name="Quevillon E."/>
            <person name="Sharon A."/>
            <person name="Simon A."/>
            <person name="ten Have A."/>
            <person name="Tudzynski B."/>
            <person name="Tudzynski P."/>
            <person name="Wincker P."/>
            <person name="Andrew M."/>
            <person name="Anthouard V."/>
            <person name="Beever R.E."/>
            <person name="Beffa R."/>
            <person name="Benoit I."/>
            <person name="Bouzid O."/>
            <person name="Brault B."/>
            <person name="Chen Z."/>
            <person name="Choquer M."/>
            <person name="Collemare J."/>
            <person name="Cotton P."/>
            <person name="Danchin E.G."/>
            <person name="Da Silva C."/>
            <person name="Gautier A."/>
            <person name="Giraud C."/>
            <person name="Giraud T."/>
            <person name="Gonzalez C."/>
            <person name="Grossetete S."/>
            <person name="Guldener U."/>
            <person name="Henrissat B."/>
            <person name="Howlett B.J."/>
            <person name="Kodira C."/>
            <person name="Kretschmer M."/>
            <person name="Lappartient A."/>
            <person name="Leroch M."/>
            <person name="Levis C."/>
            <person name="Mauceli E."/>
            <person name="Neuveglise C."/>
            <person name="Oeser B."/>
            <person name="Pearson M."/>
            <person name="Poulain J."/>
            <person name="Poussereau N."/>
            <person name="Quesneville H."/>
            <person name="Rascle C."/>
            <person name="Schumacher J."/>
            <person name="Segurens B."/>
            <person name="Sexton A."/>
            <person name="Silva E."/>
            <person name="Sirven C."/>
            <person name="Soanes D.M."/>
            <person name="Talbot N.J."/>
            <person name="Templeton M."/>
            <person name="Yandava C."/>
            <person name="Yarden O."/>
            <person name="Zeng Q."/>
            <person name="Rollins J.A."/>
            <person name="Lebrun M.H."/>
            <person name="Dickman M."/>
        </authorList>
    </citation>
    <scope>NUCLEOTIDE SEQUENCE [LARGE SCALE GENOMIC DNA]</scope>
    <source>
        <strain evidence="2">T4</strain>
    </source>
</reference>
<organism evidence="1 2">
    <name type="scientific">Botryotinia fuckeliana (strain T4)</name>
    <name type="common">Noble rot fungus</name>
    <name type="synonym">Botrytis cinerea</name>
    <dbReference type="NCBI Taxonomy" id="999810"/>
    <lineage>
        <taxon>Eukaryota</taxon>
        <taxon>Fungi</taxon>
        <taxon>Dikarya</taxon>
        <taxon>Ascomycota</taxon>
        <taxon>Pezizomycotina</taxon>
        <taxon>Leotiomycetes</taxon>
        <taxon>Helotiales</taxon>
        <taxon>Sclerotiniaceae</taxon>
        <taxon>Botrytis</taxon>
    </lineage>
</organism>
<evidence type="ECO:0008006" key="3">
    <source>
        <dbReference type="Google" id="ProtNLM"/>
    </source>
</evidence>
<dbReference type="STRING" id="999810.G2YJE7"/>
<dbReference type="Proteomes" id="UP000008177">
    <property type="component" value="Unplaced contigs"/>
</dbReference>
<dbReference type="InterPro" id="IPR036028">
    <property type="entry name" value="SH3-like_dom_sf"/>
</dbReference>
<dbReference type="Gene3D" id="2.30.30.40">
    <property type="entry name" value="SH3 Domains"/>
    <property type="match status" value="1"/>
</dbReference>
<accession>G2YJE7</accession>
<protein>
    <recommendedName>
        <fullName evidence="3">SH3 domain-containing protein</fullName>
    </recommendedName>
</protein>
<dbReference type="HOGENOM" id="CLU_2333397_0_0_1"/>
<proteinExistence type="predicted"/>
<dbReference type="EMBL" id="FQ790337">
    <property type="protein sequence ID" value="CCD51834.1"/>
    <property type="molecule type" value="Genomic_DNA"/>
</dbReference>
<evidence type="ECO:0000313" key="1">
    <source>
        <dbReference type="EMBL" id="CCD51834.1"/>
    </source>
</evidence>
<gene>
    <name evidence="1" type="ORF">BofuT4_uP021400.1</name>
</gene>
<evidence type="ECO:0000313" key="2">
    <source>
        <dbReference type="Proteomes" id="UP000008177"/>
    </source>
</evidence>